<dbReference type="InterPro" id="IPR012939">
    <property type="entry name" value="Glyco_hydro_92"/>
</dbReference>
<feature type="domain" description="Glycosyl hydrolase family 92 N-terminal" evidence="7">
    <location>
        <begin position="307"/>
        <end position="546"/>
    </location>
</feature>
<dbReference type="NCBIfam" id="TIGR01180">
    <property type="entry name" value="aman2_put"/>
    <property type="match status" value="1"/>
</dbReference>
<dbReference type="InterPro" id="IPR041371">
    <property type="entry name" value="GH92_N"/>
</dbReference>
<feature type="chain" id="PRO_5046743580" evidence="4">
    <location>
        <begin position="18"/>
        <end position="1042"/>
    </location>
</feature>
<proteinExistence type="predicted"/>
<dbReference type="Pfam" id="PF07971">
    <property type="entry name" value="Glyco_hydro_92"/>
    <property type="match status" value="1"/>
</dbReference>
<dbReference type="InterPro" id="IPR008928">
    <property type="entry name" value="6-hairpin_glycosidase_sf"/>
</dbReference>
<organism evidence="8 9">
    <name type="scientific">Paralabilibaculum antarcticum</name>
    <dbReference type="NCBI Taxonomy" id="2912572"/>
    <lineage>
        <taxon>Bacteria</taxon>
        <taxon>Pseudomonadati</taxon>
        <taxon>Bacteroidota</taxon>
        <taxon>Bacteroidia</taxon>
        <taxon>Marinilabiliales</taxon>
        <taxon>Marinifilaceae</taxon>
        <taxon>Paralabilibaculum</taxon>
    </lineage>
</organism>
<dbReference type="InterPro" id="IPR050883">
    <property type="entry name" value="PNGase"/>
</dbReference>
<sequence>MKNLSFLILIVSMLFSACTPKNKTIWQIGENNNSASEFALSNNEYKDYIAHDFGWEDKYFLVGTSNENTDWPYIIPGISDTWGGTWGTSGWRSSTLNILFGVEKLSKSGEWKLTVDVLDCNSKDLPLFKVSVNGKSWKYRLPVINEDSKIDVSPKDSSEYLIEIPIPKQLIKKGGNEISLSTIEGSWLKFDQIKLEGPGNVKLVEDKLIHLRGVSPADYEIDVDGSSYQAMLVDVEHLSGKPEIKVLLDGDEIFSETVEKGRYQFEAPMPAVESEVNSKYKILVDDVEVESGKVHRMACDSITSAEYVDTKMGTGHSRWMIAPGPWMPFSMVKLSPDNQNAAWQGGYEPNFESIGCFSHIHEWTVAGLGIMPTNGPLKIKVGDEKEPDSGYRSRIDKASEKAPLGYYTVELTDYNIKAELTSTTRCGFQRYTFPDSLENRILIDLQIPCEYTYQNKEVEITQVSDTRIEGFSHQLTENTWAGGIDQEYKIFFVIEFDQPIAKAGAWIDDALIESTKISRKNPKDAGFYVEFNKHEGNQVQVRTGISYVSIANAAENLQKEISDPFKWSFDAVRAYHVSEWNKLMGRVKISTNDRGEKKRFYNAMYRSICSRNIFSDVNGEWRDADEKVRQLEDPSSPALGCDAFWNTFWNLNQFWNLVTPEWSNRWVKSQLAMYDANGWLAKGPAGMEYVPVMVAEHEIPLIVGAYQMGIRDYDVNKAYEAVKKMQTTPARKVGGGFAGNRDLVTYLKHGYVPYDEGRFSNSLEYSYDDWTVSQFAKALGKKADYKTFLKRGYYWKNIIDKEMGFARMKDAKGNWKADFDPYKSGANHHYVEGNAWQLTYFVPQDVPALAEAIGKDRFIERLDWGFTESDKTRYNGLNDQYWNYPVMQGNQQSMHFAFLFNWVGKPWLTQKWSRAIMDRYYGIGVSNAYLGDEDQGQMSGWLVMASLGLFQTDGGCSTEPVYEIASPLFEKVEIDLGNRYGRGEKFVIEAKNASRLNKYVQSAKLNGKSLQDFKFPASELLKGGKLELEMGAEPNKDWGIVK</sequence>
<evidence type="ECO:0000313" key="8">
    <source>
        <dbReference type="EMBL" id="MDE5419832.1"/>
    </source>
</evidence>
<dbReference type="Gene3D" id="3.30.2080.10">
    <property type="entry name" value="GH92 mannosidase domain"/>
    <property type="match status" value="1"/>
</dbReference>
<dbReference type="Pfam" id="PF14683">
    <property type="entry name" value="CBM-like"/>
    <property type="match status" value="1"/>
</dbReference>
<keyword evidence="8" id="KW-0378">Hydrolase</keyword>
<comment type="caution">
    <text evidence="8">The sequence shown here is derived from an EMBL/GenBank/DDBJ whole genome shotgun (WGS) entry which is preliminary data.</text>
</comment>
<dbReference type="GO" id="GO:0016798">
    <property type="term" value="F:hydrolase activity, acting on glycosyl bonds"/>
    <property type="evidence" value="ECO:0007669"/>
    <property type="project" value="UniProtKB-KW"/>
</dbReference>
<dbReference type="Gene3D" id="1.20.1050.60">
    <property type="entry name" value="alpha-1,2-mannosidase"/>
    <property type="match status" value="1"/>
</dbReference>
<feature type="domain" description="Glycosyl hydrolase family 92" evidence="5">
    <location>
        <begin position="552"/>
        <end position="1031"/>
    </location>
</feature>
<dbReference type="Proteomes" id="UP001528920">
    <property type="component" value="Unassembled WGS sequence"/>
</dbReference>
<dbReference type="InterPro" id="IPR005887">
    <property type="entry name" value="GH92_a_mannosidase_put"/>
</dbReference>
<comment type="cofactor">
    <cofactor evidence="1">
        <name>Ca(2+)</name>
        <dbReference type="ChEBI" id="CHEBI:29108"/>
    </cofactor>
</comment>
<keyword evidence="8" id="KW-0326">Glycosidase</keyword>
<dbReference type="PROSITE" id="PS51257">
    <property type="entry name" value="PROKAR_LIPOPROTEIN"/>
    <property type="match status" value="1"/>
</dbReference>
<gene>
    <name evidence="8" type="ORF">L3049_17720</name>
</gene>
<evidence type="ECO:0000256" key="2">
    <source>
        <dbReference type="ARBA" id="ARBA00011245"/>
    </source>
</evidence>
<evidence type="ECO:0000256" key="1">
    <source>
        <dbReference type="ARBA" id="ARBA00001913"/>
    </source>
</evidence>
<evidence type="ECO:0000259" key="5">
    <source>
        <dbReference type="Pfam" id="PF07971"/>
    </source>
</evidence>
<dbReference type="InterPro" id="IPR029411">
    <property type="entry name" value="RG-lyase_III"/>
</dbReference>
<dbReference type="PANTHER" id="PTHR12143">
    <property type="entry name" value="PEPTIDE N-GLYCANASE PNGASE -RELATED"/>
    <property type="match status" value="1"/>
</dbReference>
<protein>
    <submittedName>
        <fullName evidence="8">GH92 family glycosyl hydrolase</fullName>
        <ecNumber evidence="8">3.2.1.-</ecNumber>
    </submittedName>
</protein>
<dbReference type="InterPro" id="IPR008979">
    <property type="entry name" value="Galactose-bd-like_sf"/>
</dbReference>
<evidence type="ECO:0000256" key="3">
    <source>
        <dbReference type="ARBA" id="ARBA00022837"/>
    </source>
</evidence>
<dbReference type="Gene3D" id="1.20.1610.10">
    <property type="entry name" value="alpha-1,2-mannosidases domains"/>
    <property type="match status" value="1"/>
</dbReference>
<keyword evidence="3" id="KW-0106">Calcium</keyword>
<dbReference type="Gene3D" id="2.70.98.10">
    <property type="match status" value="1"/>
</dbReference>
<reference evidence="8 9" key="1">
    <citation type="submission" date="2022-01" db="EMBL/GenBank/DDBJ databases">
        <title>Labilibaculum sp. nov, a marine bacterium isolated from Antarctica.</title>
        <authorList>
            <person name="Dai W."/>
        </authorList>
    </citation>
    <scope>NUCLEOTIDE SEQUENCE [LARGE SCALE GENOMIC DNA]</scope>
    <source>
        <strain evidence="8 9">DW002</strain>
    </source>
</reference>
<dbReference type="EC" id="3.2.1.-" evidence="8"/>
<evidence type="ECO:0000256" key="4">
    <source>
        <dbReference type="SAM" id="SignalP"/>
    </source>
</evidence>
<keyword evidence="9" id="KW-1185">Reference proteome</keyword>
<dbReference type="SUPFAM" id="SSF49785">
    <property type="entry name" value="Galactose-binding domain-like"/>
    <property type="match status" value="1"/>
</dbReference>
<dbReference type="Gene3D" id="2.60.120.260">
    <property type="entry name" value="Galactose-binding domain-like"/>
    <property type="match status" value="1"/>
</dbReference>
<evidence type="ECO:0000259" key="7">
    <source>
        <dbReference type="Pfam" id="PF17678"/>
    </source>
</evidence>
<feature type="signal peptide" evidence="4">
    <location>
        <begin position="1"/>
        <end position="17"/>
    </location>
</feature>
<keyword evidence="4" id="KW-0732">Signal</keyword>
<dbReference type="PANTHER" id="PTHR12143:SF39">
    <property type="entry name" value="SECRETED PROTEIN"/>
    <property type="match status" value="1"/>
</dbReference>
<dbReference type="SUPFAM" id="SSF48208">
    <property type="entry name" value="Six-hairpin glycosidases"/>
    <property type="match status" value="1"/>
</dbReference>
<accession>A0ABT5VYG1</accession>
<evidence type="ECO:0000259" key="6">
    <source>
        <dbReference type="Pfam" id="PF14683"/>
    </source>
</evidence>
<dbReference type="Pfam" id="PF17678">
    <property type="entry name" value="Glyco_hydro_92N"/>
    <property type="match status" value="1"/>
</dbReference>
<dbReference type="InterPro" id="IPR014718">
    <property type="entry name" value="GH-type_carb-bd"/>
</dbReference>
<name>A0ABT5VYG1_9BACT</name>
<feature type="domain" description="Rhamnogalacturonan lyase" evidence="6">
    <location>
        <begin position="24"/>
        <end position="195"/>
    </location>
</feature>
<dbReference type="EMBL" id="JAKJSC010000006">
    <property type="protein sequence ID" value="MDE5419832.1"/>
    <property type="molecule type" value="Genomic_DNA"/>
</dbReference>
<comment type="subunit">
    <text evidence="2">Monomer.</text>
</comment>
<evidence type="ECO:0000313" key="9">
    <source>
        <dbReference type="Proteomes" id="UP001528920"/>
    </source>
</evidence>
<dbReference type="RefSeq" id="WP_275111164.1">
    <property type="nucleotide sequence ID" value="NZ_JAKJSC010000006.1"/>
</dbReference>